<dbReference type="Pfam" id="PF00078">
    <property type="entry name" value="RVT_1"/>
    <property type="match status" value="1"/>
</dbReference>
<accession>A0A7L6WKG1</accession>
<dbReference type="RefSeq" id="WP_181671130.1">
    <property type="nucleotide sequence ID" value="NZ_CP054153.1"/>
</dbReference>
<dbReference type="InterPro" id="IPR051083">
    <property type="entry name" value="GrpII_Intron_Splice-Mob/Def"/>
</dbReference>
<keyword evidence="1" id="KW-0227">DNA damage</keyword>
<feature type="domain" description="Reverse transcriptase" evidence="2">
    <location>
        <begin position="1"/>
        <end position="340"/>
    </location>
</feature>
<dbReference type="InterPro" id="IPR043502">
    <property type="entry name" value="DNA/RNA_pol_sf"/>
</dbReference>
<dbReference type="GO" id="GO:0006974">
    <property type="term" value="P:DNA damage response"/>
    <property type="evidence" value="ECO:0007669"/>
    <property type="project" value="UniProtKB-KW"/>
</dbReference>
<dbReference type="EMBL" id="CP054153">
    <property type="protein sequence ID" value="QMI50742.1"/>
    <property type="molecule type" value="Genomic_DNA"/>
</dbReference>
<name>A0A7L6WKG1_STRSL</name>
<dbReference type="SUPFAM" id="SSF56672">
    <property type="entry name" value="DNA/RNA polymerases"/>
    <property type="match status" value="1"/>
</dbReference>
<evidence type="ECO:0000313" key="4">
    <source>
        <dbReference type="Proteomes" id="UP000516705"/>
    </source>
</evidence>
<dbReference type="AlphaFoldDB" id="A0A7L6WKG1"/>
<sequence length="451" mass="53600">MDNLEFHNYKCKPYLHIDKRISVNKVKNYITEPKKIANHSFLPFLRYDKYFYKYVGYGKGEIENRPVKIKTRSLMYAGHLDSYIYKYYSELLNQSYNIWMNKEGLDKYSVAYRSNRQHQSSINFAAQAISFLEKKDNVIVIIGDFEKFFDTLDHRLLKERLQKVLLVERLPNDWYNIFKSLTKFAFIDKEKLEISDNPLVQKNNISYFHSITDFRKYHKYNKCNLNKTESGIPQGNALSGVLANVYAIDFDSELSNLAKCYNGMYQRYSDDFILVLNVELLEDVFGNNYIEHIITYIQRLAADNKITLQREKNKLYYVRDKTVLDSDRGKSHIDYLGFSFDGQNVRIREKSIYKFYRNARRLIKSAKKIQKEKGLPNLPNRHKIYSLYTDFGRSERYPSNFINYVKRSQHIFDRISPSTNNLMLSQLKNRKKKIESALGYRIHSRIEKGSK</sequence>
<evidence type="ECO:0000256" key="1">
    <source>
        <dbReference type="ARBA" id="ARBA00022763"/>
    </source>
</evidence>
<dbReference type="Proteomes" id="UP000516705">
    <property type="component" value="Chromosome"/>
</dbReference>
<dbReference type="PROSITE" id="PS50878">
    <property type="entry name" value="RT_POL"/>
    <property type="match status" value="1"/>
</dbReference>
<dbReference type="InterPro" id="IPR000477">
    <property type="entry name" value="RT_dom"/>
</dbReference>
<organism evidence="3 4">
    <name type="scientific">Streptococcus salivarius</name>
    <dbReference type="NCBI Taxonomy" id="1304"/>
    <lineage>
        <taxon>Bacteria</taxon>
        <taxon>Bacillati</taxon>
        <taxon>Bacillota</taxon>
        <taxon>Bacilli</taxon>
        <taxon>Lactobacillales</taxon>
        <taxon>Streptococcaceae</taxon>
        <taxon>Streptococcus</taxon>
    </lineage>
</organism>
<evidence type="ECO:0000313" key="3">
    <source>
        <dbReference type="EMBL" id="QMI50742.1"/>
    </source>
</evidence>
<dbReference type="PANTHER" id="PTHR34047:SF8">
    <property type="entry name" value="PROTEIN YKFC"/>
    <property type="match status" value="1"/>
</dbReference>
<evidence type="ECO:0000259" key="2">
    <source>
        <dbReference type="PROSITE" id="PS50878"/>
    </source>
</evidence>
<gene>
    <name evidence="3" type="ORF">HRE60_03470</name>
</gene>
<dbReference type="PANTHER" id="PTHR34047">
    <property type="entry name" value="NUCLEAR INTRON MATURASE 1, MITOCHONDRIAL-RELATED"/>
    <property type="match status" value="1"/>
</dbReference>
<reference evidence="3 4" key="1">
    <citation type="journal article" date="2020" name="Microbiol. Resour. Announc.">
        <title>Complete Genome Sequence of Streptococcus salivarius DB-B5, a Novel Probiotic Candidate Isolated from the Supragingival Plaque of a Healthy Female Subject.</title>
        <authorList>
            <person name="Fields F.R."/>
            <person name="Li X."/>
            <person name="Navarre W.W."/>
            <person name="Naito M."/>
        </authorList>
    </citation>
    <scope>NUCLEOTIDE SEQUENCE [LARGE SCALE GENOMIC DNA]</scope>
    <source>
        <strain evidence="3 4">DB-B5</strain>
    </source>
</reference>
<protein>
    <submittedName>
        <fullName evidence="3">RNA-dependent DNA polymerase</fullName>
    </submittedName>
</protein>
<proteinExistence type="predicted"/>